<feature type="region of interest" description="Disordered" evidence="1">
    <location>
        <begin position="250"/>
        <end position="412"/>
    </location>
</feature>
<keyword evidence="2" id="KW-0732">Signal</keyword>
<keyword evidence="4" id="KW-1185">Reference proteome</keyword>
<dbReference type="VEuPathDB" id="VectorBase:ASTE005631"/>
<sequence>MKLVFWCLLVGCLLLAGPSCQGAAVGESTVVGEFLELSEHGSFSPEDLCQSLCGECSCRGTLVSESLCQCSCDFSPDSEGGKNCTTQVQRLCEQMDVQCDFNGPEEDYVREPRGCHSMSCYEKHHGHDAEGYDGYHDGEGYGYDDEGHGHGGKHLICCKDKKHKEKKHKHKKHKKFHDKHMKFHVVIKGKIPESSCHGGHEDEGHYGGYEEHEGYRAARPDKLPMNPAHAPMDVSVWTNRQKLGKKHPIRKPFHQQQHHQPPPPHYAPAYPPPYPSEPRGKSAEPPSSGPRPEPMPEPMHAPQDDQPPAPPQKPSAPQPPPPPPPPQPEPESPPVTPFPERPLTPPPNLYDGAPIGPKKLPQEPPKAHKFSPPPPPPPSSHFSRPSPPMITVDPPPRRHESSRSFAKPSSYSSCPFDSYDFNYYHPPPSYHLPPPPPPPPPSSYRSYSSSSYDPSYPSSHPHPHAQYENSKHYPAYDEPVEYSTYDDSRGDSREYYPDEHGVHPLSDNEIEDWPEYPPRSPTDIFIYNQIVSRQIKEADTARKHMTPPFQPTPRPLRDEFEPPTAEVGPVLFESFGPPEKNYEMYPAPTPPPDAFIPPVPPPAIPVEFPQAENGPVLFEQNSEEALYPQPTPPPHYLLAKETGSMSSFGFEEFQPTHWEPSAPAGYGRSAAGQSHYRAASSRSSAQHSRRNY</sequence>
<accession>A0A182Y815</accession>
<feature type="chain" id="PRO_5043848111" evidence="2">
    <location>
        <begin position="23"/>
        <end position="692"/>
    </location>
</feature>
<dbReference type="EnsemblMetazoa" id="ASTEI04601-RA">
    <property type="protein sequence ID" value="ASTEI04601-PA"/>
    <property type="gene ID" value="ASTEI04601"/>
</dbReference>
<feature type="region of interest" description="Disordered" evidence="1">
    <location>
        <begin position="581"/>
        <end position="608"/>
    </location>
</feature>
<reference evidence="4" key="1">
    <citation type="journal article" date="2014" name="Genome Biol.">
        <title>Genome analysis of a major urban malaria vector mosquito, Anopheles stephensi.</title>
        <authorList>
            <person name="Jiang X."/>
            <person name="Peery A."/>
            <person name="Hall A.B."/>
            <person name="Sharma A."/>
            <person name="Chen X.G."/>
            <person name="Waterhouse R.M."/>
            <person name="Komissarov A."/>
            <person name="Riehle M.M."/>
            <person name="Shouche Y."/>
            <person name="Sharakhova M.V."/>
            <person name="Lawson D."/>
            <person name="Pakpour N."/>
            <person name="Arensburger P."/>
            <person name="Davidson V.L."/>
            <person name="Eiglmeier K."/>
            <person name="Emrich S."/>
            <person name="George P."/>
            <person name="Kennedy R.C."/>
            <person name="Mane S.P."/>
            <person name="Maslen G."/>
            <person name="Oringanje C."/>
            <person name="Qi Y."/>
            <person name="Settlage R."/>
            <person name="Tojo M."/>
            <person name="Tubio J.M."/>
            <person name="Unger M.F."/>
            <person name="Wang B."/>
            <person name="Vernick K.D."/>
            <person name="Ribeiro J.M."/>
            <person name="James A.A."/>
            <person name="Michel K."/>
            <person name="Riehle M.A."/>
            <person name="Luckhart S."/>
            <person name="Sharakhov I.V."/>
            <person name="Tu Z."/>
        </authorList>
    </citation>
    <scope>NUCLEOTIDE SEQUENCE [LARGE SCALE GENOMIC DNA]</scope>
    <source>
        <strain evidence="4">Indian</strain>
    </source>
</reference>
<dbReference type="VEuPathDB" id="VectorBase:ASTEI04601"/>
<feature type="compositionally biased region" description="Basic and acidic residues" evidence="1">
    <location>
        <begin position="486"/>
        <end position="502"/>
    </location>
</feature>
<dbReference type="STRING" id="30069.A0A182Y815"/>
<feature type="compositionally biased region" description="Low complexity" evidence="1">
    <location>
        <begin position="443"/>
        <end position="459"/>
    </location>
</feature>
<dbReference type="OMA" id="WPEYPPR"/>
<name>A0A182Y815_ANOST</name>
<evidence type="ECO:0000256" key="1">
    <source>
        <dbReference type="SAM" id="MobiDB-lite"/>
    </source>
</evidence>
<feature type="compositionally biased region" description="Pro residues" evidence="1">
    <location>
        <begin position="587"/>
        <end position="604"/>
    </location>
</feature>
<proteinExistence type="predicted"/>
<evidence type="ECO:0000313" key="3">
    <source>
        <dbReference type="EnsemblMetazoa" id="ASTEI04601-PA"/>
    </source>
</evidence>
<dbReference type="Proteomes" id="UP000076408">
    <property type="component" value="Unassembled WGS sequence"/>
</dbReference>
<reference evidence="3" key="2">
    <citation type="submission" date="2020-05" db="UniProtKB">
        <authorList>
            <consortium name="EnsemblMetazoa"/>
        </authorList>
    </citation>
    <scope>IDENTIFICATION</scope>
    <source>
        <strain evidence="3">Indian</strain>
    </source>
</reference>
<feature type="compositionally biased region" description="Pro residues" evidence="1">
    <location>
        <begin position="425"/>
        <end position="442"/>
    </location>
</feature>
<feature type="region of interest" description="Disordered" evidence="1">
    <location>
        <begin position="425"/>
        <end position="517"/>
    </location>
</feature>
<dbReference type="VEuPathDB" id="VectorBase:ASTEI20_032052"/>
<dbReference type="AlphaFoldDB" id="A0A182Y815"/>
<feature type="region of interest" description="Disordered" evidence="1">
    <location>
        <begin position="648"/>
        <end position="692"/>
    </location>
</feature>
<feature type="region of interest" description="Disordered" evidence="1">
    <location>
        <begin position="539"/>
        <end position="563"/>
    </location>
</feature>
<feature type="signal peptide" evidence="2">
    <location>
        <begin position="1"/>
        <end position="22"/>
    </location>
</feature>
<evidence type="ECO:0000256" key="2">
    <source>
        <dbReference type="SAM" id="SignalP"/>
    </source>
</evidence>
<feature type="compositionally biased region" description="Pro residues" evidence="1">
    <location>
        <begin position="287"/>
        <end position="348"/>
    </location>
</feature>
<dbReference type="PRINTS" id="PR01217">
    <property type="entry name" value="PRICHEXTENSN"/>
</dbReference>
<evidence type="ECO:0000313" key="4">
    <source>
        <dbReference type="Proteomes" id="UP000076408"/>
    </source>
</evidence>
<feature type="compositionally biased region" description="Polar residues" evidence="1">
    <location>
        <begin position="403"/>
        <end position="412"/>
    </location>
</feature>
<protein>
    <submittedName>
        <fullName evidence="3">Uncharacterized protein</fullName>
    </submittedName>
</protein>
<feature type="compositionally biased region" description="Pro residues" evidence="1">
    <location>
        <begin position="260"/>
        <end position="276"/>
    </location>
</feature>
<feature type="compositionally biased region" description="Low complexity" evidence="1">
    <location>
        <begin position="673"/>
        <end position="686"/>
    </location>
</feature>
<organism evidence="3 4">
    <name type="scientific">Anopheles stephensi</name>
    <name type="common">Indo-Pakistan malaria mosquito</name>
    <dbReference type="NCBI Taxonomy" id="30069"/>
    <lineage>
        <taxon>Eukaryota</taxon>
        <taxon>Metazoa</taxon>
        <taxon>Ecdysozoa</taxon>
        <taxon>Arthropoda</taxon>
        <taxon>Hexapoda</taxon>
        <taxon>Insecta</taxon>
        <taxon>Pterygota</taxon>
        <taxon>Neoptera</taxon>
        <taxon>Endopterygota</taxon>
        <taxon>Diptera</taxon>
        <taxon>Nematocera</taxon>
        <taxon>Culicoidea</taxon>
        <taxon>Culicidae</taxon>
        <taxon>Anophelinae</taxon>
        <taxon>Anopheles</taxon>
    </lineage>
</organism>